<comment type="caution">
    <text evidence="2">The sequence shown here is derived from an EMBL/GenBank/DDBJ whole genome shotgun (WGS) entry which is preliminary data.</text>
</comment>
<keyword evidence="2" id="KW-0378">Hydrolase</keyword>
<evidence type="ECO:0000313" key="2">
    <source>
        <dbReference type="EMBL" id="MBH1939934.1"/>
    </source>
</evidence>
<dbReference type="AlphaFoldDB" id="A0A8J7HCD0"/>
<organism evidence="2 3">
    <name type="scientific">Mobilitalea sibirica</name>
    <dbReference type="NCBI Taxonomy" id="1462919"/>
    <lineage>
        <taxon>Bacteria</taxon>
        <taxon>Bacillati</taxon>
        <taxon>Bacillota</taxon>
        <taxon>Clostridia</taxon>
        <taxon>Lachnospirales</taxon>
        <taxon>Lachnospiraceae</taxon>
        <taxon>Mobilitalea</taxon>
    </lineage>
</organism>
<dbReference type="GO" id="GO:0016787">
    <property type="term" value="F:hydrolase activity"/>
    <property type="evidence" value="ECO:0007669"/>
    <property type="project" value="UniProtKB-KW"/>
</dbReference>
<dbReference type="InterPro" id="IPR000073">
    <property type="entry name" value="AB_hydrolase_1"/>
</dbReference>
<gene>
    <name evidence="2" type="ORF">I5677_03370</name>
</gene>
<proteinExistence type="predicted"/>
<protein>
    <submittedName>
        <fullName evidence="2">Alpha/beta fold hydrolase</fullName>
    </submittedName>
</protein>
<reference evidence="2" key="1">
    <citation type="submission" date="2020-12" db="EMBL/GenBank/DDBJ databases">
        <title>M. sibirica DSM 26468T genome.</title>
        <authorList>
            <person name="Thieme N."/>
            <person name="Rettenmaier R."/>
            <person name="Zverlov V."/>
            <person name="Liebl W."/>
        </authorList>
    </citation>
    <scope>NUCLEOTIDE SEQUENCE</scope>
    <source>
        <strain evidence="2">DSM 26468</strain>
    </source>
</reference>
<dbReference type="Gene3D" id="3.40.50.1820">
    <property type="entry name" value="alpha/beta hydrolase"/>
    <property type="match status" value="1"/>
</dbReference>
<dbReference type="InterPro" id="IPR029058">
    <property type="entry name" value="AB_hydrolase_fold"/>
</dbReference>
<evidence type="ECO:0000259" key="1">
    <source>
        <dbReference type="Pfam" id="PF00561"/>
    </source>
</evidence>
<accession>A0A8J7HCD0</accession>
<dbReference type="Pfam" id="PF00561">
    <property type="entry name" value="Abhydrolase_1"/>
    <property type="match status" value="1"/>
</dbReference>
<dbReference type="Proteomes" id="UP000623269">
    <property type="component" value="Unassembled WGS sequence"/>
</dbReference>
<dbReference type="SUPFAM" id="SSF53474">
    <property type="entry name" value="alpha/beta-Hydrolases"/>
    <property type="match status" value="1"/>
</dbReference>
<feature type="domain" description="AB hydrolase-1" evidence="1">
    <location>
        <begin position="39"/>
        <end position="142"/>
    </location>
</feature>
<keyword evidence="3" id="KW-1185">Reference proteome</keyword>
<dbReference type="EMBL" id="JAEAGR010000002">
    <property type="protein sequence ID" value="MBH1939934.1"/>
    <property type="molecule type" value="Genomic_DNA"/>
</dbReference>
<name>A0A8J7HCD0_9FIRM</name>
<dbReference type="RefSeq" id="WP_197660144.1">
    <property type="nucleotide sequence ID" value="NZ_JAEAGR010000002.1"/>
</dbReference>
<evidence type="ECO:0000313" key="3">
    <source>
        <dbReference type="Proteomes" id="UP000623269"/>
    </source>
</evidence>
<sequence length="278" mass="31887">MKDYTKLLPPHTEKHIGENDLFLEIYEGKLNKKETIKRPPLLFVHGAYTGSWMWSKYIPLFIEAGWRCYVMNLRSHYKSRVMDMTRISFGDYIEDIKEISTLVREECGKAPIVIGFSLGGILCQKLAETERFSGMVLIDSCISREVNKICPYEDLYDNTLGDIVPAPERSECSSMDETEEDIIFQRKYLSIESSKAFLSCGCWIKGIDGISVDSRLIACPALVIKSVNSTEDDRRGLVEAKHLNGEYTGFWNTTHTGLLVGQRYMEIVNRILEWLNRN</sequence>